<dbReference type="GO" id="GO:0022857">
    <property type="term" value="F:transmembrane transporter activity"/>
    <property type="evidence" value="ECO:0007669"/>
    <property type="project" value="InterPro"/>
</dbReference>
<feature type="transmembrane region" description="Helical" evidence="6">
    <location>
        <begin position="277"/>
        <end position="295"/>
    </location>
</feature>
<dbReference type="Proteomes" id="UP000243626">
    <property type="component" value="Chromosome"/>
</dbReference>
<keyword evidence="4 6" id="KW-1133">Transmembrane helix</keyword>
<reference evidence="9" key="1">
    <citation type="submission" date="2017-09" db="EMBL/GenBank/DDBJ databases">
        <title>Bacterial strain isolated from the female urinary microbiota.</title>
        <authorList>
            <person name="Thomas-White K."/>
            <person name="Kumar N."/>
            <person name="Forster S."/>
            <person name="Putonti C."/>
            <person name="Lawley T."/>
            <person name="Wolfe A.J."/>
        </authorList>
    </citation>
    <scope>NUCLEOTIDE SEQUENCE [LARGE SCALE GENOMIC DNA]</scope>
    <source>
        <strain evidence="9">UMB0959</strain>
    </source>
</reference>
<keyword evidence="9" id="KW-1185">Reference proteome</keyword>
<dbReference type="CDD" id="cd17489">
    <property type="entry name" value="MFS_YfcJ_like"/>
    <property type="match status" value="1"/>
</dbReference>
<dbReference type="PROSITE" id="PS50850">
    <property type="entry name" value="MFS"/>
    <property type="match status" value="1"/>
</dbReference>
<evidence type="ECO:0000259" key="7">
    <source>
        <dbReference type="PROSITE" id="PS50850"/>
    </source>
</evidence>
<feature type="transmembrane region" description="Helical" evidence="6">
    <location>
        <begin position="12"/>
        <end position="29"/>
    </location>
</feature>
<name>A0AAF0YNW2_9STAP</name>
<evidence type="ECO:0000313" key="9">
    <source>
        <dbReference type="Proteomes" id="UP000243626"/>
    </source>
</evidence>
<dbReference type="SUPFAM" id="SSF103473">
    <property type="entry name" value="MFS general substrate transporter"/>
    <property type="match status" value="1"/>
</dbReference>
<dbReference type="PANTHER" id="PTHR23531:SF2">
    <property type="entry name" value="PERMEASE"/>
    <property type="match status" value="1"/>
</dbReference>
<dbReference type="Gene3D" id="1.20.1250.20">
    <property type="entry name" value="MFS general substrate transporter like domains"/>
    <property type="match status" value="1"/>
</dbReference>
<evidence type="ECO:0000313" key="8">
    <source>
        <dbReference type="EMBL" id="WOS95941.1"/>
    </source>
</evidence>
<keyword evidence="2" id="KW-0813">Transport</keyword>
<keyword evidence="5 6" id="KW-0472">Membrane</keyword>
<dbReference type="InterPro" id="IPR036259">
    <property type="entry name" value="MFS_trans_sf"/>
</dbReference>
<dbReference type="InterPro" id="IPR011701">
    <property type="entry name" value="MFS"/>
</dbReference>
<feature type="transmembrane region" description="Helical" evidence="6">
    <location>
        <begin position="339"/>
        <end position="358"/>
    </location>
</feature>
<gene>
    <name evidence="8" type="ORF">CJ229_007590</name>
</gene>
<dbReference type="InterPro" id="IPR052714">
    <property type="entry name" value="MFS_Exporter"/>
</dbReference>
<protein>
    <submittedName>
        <fullName evidence="8">MFS transporter</fullName>
    </submittedName>
</protein>
<dbReference type="AlphaFoldDB" id="A0AAF0YNW2"/>
<comment type="subcellular location">
    <subcellularLocation>
        <location evidence="1">Cell membrane</location>
        <topology evidence="1">Multi-pass membrane protein</topology>
    </subcellularLocation>
</comment>
<dbReference type="KEGG" id="nmy:CJ229_007590"/>
<dbReference type="GO" id="GO:0005886">
    <property type="term" value="C:plasma membrane"/>
    <property type="evidence" value="ECO:0007669"/>
    <property type="project" value="UniProtKB-SubCell"/>
</dbReference>
<evidence type="ECO:0000256" key="1">
    <source>
        <dbReference type="ARBA" id="ARBA00004651"/>
    </source>
</evidence>
<feature type="transmembrane region" description="Helical" evidence="6">
    <location>
        <begin position="247"/>
        <end position="265"/>
    </location>
</feature>
<sequence>MDNSNLHDRIWTKDFIIILFANFFIFLSFQMTLPTLPLFVQDLGLDNKYIGLVVGIFTFSALLIRPAAGTWLDTKGRRYVFFYGLIIFLVSTYSLTISTVLFVLLIVRVVQGIGWGSLTTATGTIATDLIPASRRGEGLGFFSISANIALALGPALGLFLVDYISFTWLFILCGTLILIAFILATQINYVKPDKEASKSTTYHRFDLFEKTALPASFLLMFVTFTFGGIAAFLPAYTIELGFSSHSIQIYFVVYALALLSTRFYAGQLFDRHGMGVVFVPGMIMITVAMFMMFSMTSATTLYIAAILYGLGFGFVQPALQAMAVNRAASNRRGMANATFFSFFDLGVGLGALIFGFVSDLFGYSYIYLISAISIIIAFSFYLAFVFKHRKEKA</sequence>
<dbReference type="Pfam" id="PF07690">
    <property type="entry name" value="MFS_1"/>
    <property type="match status" value="2"/>
</dbReference>
<feature type="transmembrane region" description="Helical" evidence="6">
    <location>
        <begin position="211"/>
        <end position="235"/>
    </location>
</feature>
<dbReference type="EMBL" id="CP136964">
    <property type="protein sequence ID" value="WOS95941.1"/>
    <property type="molecule type" value="Genomic_DNA"/>
</dbReference>
<feature type="transmembrane region" description="Helical" evidence="6">
    <location>
        <begin position="49"/>
        <end position="68"/>
    </location>
</feature>
<feature type="transmembrane region" description="Helical" evidence="6">
    <location>
        <begin position="301"/>
        <end position="319"/>
    </location>
</feature>
<feature type="transmembrane region" description="Helical" evidence="6">
    <location>
        <begin position="364"/>
        <end position="386"/>
    </location>
</feature>
<dbReference type="PANTHER" id="PTHR23531">
    <property type="entry name" value="QUINOLENE RESISTANCE PROTEIN NORA"/>
    <property type="match status" value="1"/>
</dbReference>
<accession>A0AAF0YNW2</accession>
<feature type="transmembrane region" description="Helical" evidence="6">
    <location>
        <begin position="166"/>
        <end position="190"/>
    </location>
</feature>
<keyword evidence="3 6" id="KW-0812">Transmembrane</keyword>
<feature type="transmembrane region" description="Helical" evidence="6">
    <location>
        <begin position="80"/>
        <end position="107"/>
    </location>
</feature>
<evidence type="ECO:0000256" key="5">
    <source>
        <dbReference type="ARBA" id="ARBA00023136"/>
    </source>
</evidence>
<evidence type="ECO:0000256" key="2">
    <source>
        <dbReference type="ARBA" id="ARBA00022448"/>
    </source>
</evidence>
<organism evidence="8 9">
    <name type="scientific">Nosocomiicoccus massiliensis</name>
    <dbReference type="NCBI Taxonomy" id="1232430"/>
    <lineage>
        <taxon>Bacteria</taxon>
        <taxon>Bacillati</taxon>
        <taxon>Bacillota</taxon>
        <taxon>Bacilli</taxon>
        <taxon>Bacillales</taxon>
        <taxon>Staphylococcaceae</taxon>
        <taxon>Nosocomiicoccus</taxon>
    </lineage>
</organism>
<feature type="transmembrane region" description="Helical" evidence="6">
    <location>
        <begin position="139"/>
        <end position="160"/>
    </location>
</feature>
<feature type="domain" description="Major facilitator superfamily (MFS) profile" evidence="7">
    <location>
        <begin position="14"/>
        <end position="389"/>
    </location>
</feature>
<dbReference type="InterPro" id="IPR020846">
    <property type="entry name" value="MFS_dom"/>
</dbReference>
<evidence type="ECO:0000256" key="6">
    <source>
        <dbReference type="SAM" id="Phobius"/>
    </source>
</evidence>
<proteinExistence type="predicted"/>
<evidence type="ECO:0000256" key="4">
    <source>
        <dbReference type="ARBA" id="ARBA00022989"/>
    </source>
</evidence>
<evidence type="ECO:0000256" key="3">
    <source>
        <dbReference type="ARBA" id="ARBA00022692"/>
    </source>
</evidence>
<dbReference type="RefSeq" id="WP_070457231.1">
    <property type="nucleotide sequence ID" value="NZ_CP136964.1"/>
</dbReference>